<dbReference type="GO" id="GO:0016020">
    <property type="term" value="C:membrane"/>
    <property type="evidence" value="ECO:0007669"/>
    <property type="project" value="UniProtKB-SubCell"/>
</dbReference>
<name>A0A251YK92_9MICO</name>
<dbReference type="AlphaFoldDB" id="A0A251YK92"/>
<evidence type="ECO:0000313" key="9">
    <source>
        <dbReference type="Proteomes" id="UP000195011"/>
    </source>
</evidence>
<dbReference type="Pfam" id="PF01061">
    <property type="entry name" value="ABC2_membrane"/>
    <property type="match status" value="1"/>
</dbReference>
<evidence type="ECO:0000313" key="8">
    <source>
        <dbReference type="EMBL" id="OUE24644.1"/>
    </source>
</evidence>
<evidence type="ECO:0000256" key="4">
    <source>
        <dbReference type="ARBA" id="ARBA00023136"/>
    </source>
</evidence>
<sequence>MTGTDPHATPTIGTPGASGASGISGASPQGAAPTPAPLPPRPTARRRAAIYRAHVVSELAQNARMPAFVLPLLAYPVLIYVVVGLPQGGAASARLSVLLGYVLFSVLGTVTFQFGVGVASARESPWERWLFTAPVPAWIRLAAKLTVACVFGVLFVIPVTLVGFTAGGVRVDAPTLAAVALAVLAGAVPMALLGLAMGYWFPARGALGLANLVYLPLSFAGGLFTGGDTSGTPWESLTVLLPTGAWSTLTSAVARQDLAVIGPPLVILAAWAVLLGGVTLAGYQRTQSANFR</sequence>
<evidence type="ECO:0000256" key="5">
    <source>
        <dbReference type="SAM" id="MobiDB-lite"/>
    </source>
</evidence>
<dbReference type="GO" id="GO:0140359">
    <property type="term" value="F:ABC-type transporter activity"/>
    <property type="evidence" value="ECO:0007669"/>
    <property type="project" value="InterPro"/>
</dbReference>
<keyword evidence="4 6" id="KW-0472">Membrane</keyword>
<feature type="transmembrane region" description="Helical" evidence="6">
    <location>
        <begin position="97"/>
        <end position="121"/>
    </location>
</feature>
<feature type="transmembrane region" description="Helical" evidence="6">
    <location>
        <begin position="206"/>
        <end position="225"/>
    </location>
</feature>
<feature type="region of interest" description="Disordered" evidence="5">
    <location>
        <begin position="1"/>
        <end position="39"/>
    </location>
</feature>
<dbReference type="EMBL" id="MDJY01000033">
    <property type="protein sequence ID" value="OUE24644.1"/>
    <property type="molecule type" value="Genomic_DNA"/>
</dbReference>
<dbReference type="RefSeq" id="WP_241534843.1">
    <property type="nucleotide sequence ID" value="NZ_MDJY01000033.1"/>
</dbReference>
<proteinExistence type="predicted"/>
<dbReference type="InterPro" id="IPR013525">
    <property type="entry name" value="ABC2_TM"/>
</dbReference>
<feature type="transmembrane region" description="Helical" evidence="6">
    <location>
        <begin position="65"/>
        <end position="85"/>
    </location>
</feature>
<feature type="domain" description="ABC-2 type transporter transmembrane" evidence="7">
    <location>
        <begin position="57"/>
        <end position="226"/>
    </location>
</feature>
<feature type="transmembrane region" description="Helical" evidence="6">
    <location>
        <begin position="176"/>
        <end position="200"/>
    </location>
</feature>
<evidence type="ECO:0000256" key="1">
    <source>
        <dbReference type="ARBA" id="ARBA00004141"/>
    </source>
</evidence>
<evidence type="ECO:0000256" key="6">
    <source>
        <dbReference type="SAM" id="Phobius"/>
    </source>
</evidence>
<protein>
    <recommendedName>
        <fullName evidence="7">ABC-2 type transporter transmembrane domain-containing protein</fullName>
    </recommendedName>
</protein>
<feature type="compositionally biased region" description="Low complexity" evidence="5">
    <location>
        <begin position="15"/>
        <end position="33"/>
    </location>
</feature>
<feature type="transmembrane region" description="Helical" evidence="6">
    <location>
        <begin position="260"/>
        <end position="283"/>
    </location>
</feature>
<evidence type="ECO:0000256" key="3">
    <source>
        <dbReference type="ARBA" id="ARBA00022989"/>
    </source>
</evidence>
<keyword evidence="3 6" id="KW-1133">Transmembrane helix</keyword>
<gene>
    <name evidence="8" type="ORF">BFL36_06115</name>
</gene>
<feature type="transmembrane region" description="Helical" evidence="6">
    <location>
        <begin position="141"/>
        <end position="164"/>
    </location>
</feature>
<accession>A0A251YK92</accession>
<evidence type="ECO:0000256" key="2">
    <source>
        <dbReference type="ARBA" id="ARBA00022692"/>
    </source>
</evidence>
<organism evidence="8 9">
    <name type="scientific">Clavibacter michiganensis</name>
    <dbReference type="NCBI Taxonomy" id="28447"/>
    <lineage>
        <taxon>Bacteria</taxon>
        <taxon>Bacillati</taxon>
        <taxon>Actinomycetota</taxon>
        <taxon>Actinomycetes</taxon>
        <taxon>Micrococcales</taxon>
        <taxon>Microbacteriaceae</taxon>
        <taxon>Clavibacter</taxon>
    </lineage>
</organism>
<reference evidence="8 9" key="1">
    <citation type="submission" date="2016-08" db="EMBL/GenBank/DDBJ databases">
        <title>Genome sequence of Clavibacter michiganensis spp strain CFBP8017.</title>
        <authorList>
            <person name="Thapa S.P."/>
            <person name="Coaker G."/>
            <person name="Jacques M.-A."/>
        </authorList>
    </citation>
    <scope>NUCLEOTIDE SEQUENCE [LARGE SCALE GENOMIC DNA]</scope>
    <source>
        <strain evidence="8">CFBP8017</strain>
    </source>
</reference>
<keyword evidence="2 6" id="KW-0812">Transmembrane</keyword>
<evidence type="ECO:0000259" key="7">
    <source>
        <dbReference type="Pfam" id="PF01061"/>
    </source>
</evidence>
<comment type="caution">
    <text evidence="8">The sequence shown here is derived from an EMBL/GenBank/DDBJ whole genome shotgun (WGS) entry which is preliminary data.</text>
</comment>
<comment type="subcellular location">
    <subcellularLocation>
        <location evidence="1">Membrane</location>
        <topology evidence="1">Multi-pass membrane protein</topology>
    </subcellularLocation>
</comment>
<dbReference type="Proteomes" id="UP000195011">
    <property type="component" value="Unassembled WGS sequence"/>
</dbReference>